<evidence type="ECO:0000256" key="2">
    <source>
        <dbReference type="ARBA" id="ARBA00022723"/>
    </source>
</evidence>
<dbReference type="NCBIfam" id="TIGR00176">
    <property type="entry name" value="mobB"/>
    <property type="match status" value="1"/>
</dbReference>
<keyword evidence="3" id="KW-0408">Iron</keyword>
<dbReference type="GO" id="GO:0051539">
    <property type="term" value="F:4 iron, 4 sulfur cluster binding"/>
    <property type="evidence" value="ECO:0007669"/>
    <property type="project" value="UniProtKB-KW"/>
</dbReference>
<dbReference type="InterPro" id="IPR007202">
    <property type="entry name" value="4Fe-4S_dom"/>
</dbReference>
<evidence type="ECO:0000313" key="6">
    <source>
        <dbReference type="EMBL" id="ABL79215.1"/>
    </source>
</evidence>
<dbReference type="Pfam" id="PF03205">
    <property type="entry name" value="MobB"/>
    <property type="match status" value="1"/>
</dbReference>
<protein>
    <submittedName>
        <fullName evidence="6">Molybdopterin-guanine dinucleotide biosynthesis protein B</fullName>
    </submittedName>
</protein>
<dbReference type="InterPro" id="IPR004435">
    <property type="entry name" value="MobB_dom"/>
</dbReference>
<sequence length="246" mass="26500">MRAVAVIGFKGSGKTTVASYIVGELKRRGLRVAAVKHAHGGISVNDEDSGRLFGAGADRVIAVSDDVVEEYRRSRASLWEVISQLRGFDFAVFEGFKSEFPGVRLAVARNVEEARELLTPLTVAITGRVAKEDHSGLPVPVFDLESEGERLVDFLLEKAFEPLPGLNCGFCRYGSCVALAEAVARGEAGHGECTVLSSKVKLLVDGKPVELNPFVQDVFRNVVFALVGSLKGVGSSPSRVELRVER</sequence>
<evidence type="ECO:0000259" key="5">
    <source>
        <dbReference type="PROSITE" id="PS51656"/>
    </source>
</evidence>
<dbReference type="KEGG" id="tpe:Tpen_1820"/>
<dbReference type="EnsemblBacteria" id="ABL79215">
    <property type="protein sequence ID" value="ABL79215"/>
    <property type="gene ID" value="Tpen_1820"/>
</dbReference>
<dbReference type="OrthoDB" id="9014at2157"/>
<dbReference type="PANTHER" id="PTHR40072:SF1">
    <property type="entry name" value="MOLYBDOPTERIN-GUANINE DINUCLEOTIDE BIOSYNTHESIS ADAPTER PROTEIN"/>
    <property type="match status" value="1"/>
</dbReference>
<dbReference type="EMBL" id="CP000505">
    <property type="protein sequence ID" value="ABL79215.1"/>
    <property type="molecule type" value="Genomic_DNA"/>
</dbReference>
<dbReference type="RefSeq" id="WP_011753480.1">
    <property type="nucleotide sequence ID" value="NC_008698.1"/>
</dbReference>
<gene>
    <name evidence="6" type="ordered locus">Tpen_1820</name>
</gene>
<evidence type="ECO:0000256" key="1">
    <source>
        <dbReference type="ARBA" id="ARBA00022485"/>
    </source>
</evidence>
<keyword evidence="2" id="KW-0479">Metal-binding</keyword>
<dbReference type="eggNOG" id="arCOG00532">
    <property type="taxonomic scope" value="Archaea"/>
</dbReference>
<dbReference type="Proteomes" id="UP000000641">
    <property type="component" value="Chromosome"/>
</dbReference>
<organism evidence="6 7">
    <name type="scientific">Thermofilum pendens (strain DSM 2475 / Hrk 5)</name>
    <dbReference type="NCBI Taxonomy" id="368408"/>
    <lineage>
        <taxon>Archaea</taxon>
        <taxon>Thermoproteota</taxon>
        <taxon>Thermoprotei</taxon>
        <taxon>Thermofilales</taxon>
        <taxon>Thermofilaceae</taxon>
        <taxon>Thermofilum</taxon>
    </lineage>
</organism>
<dbReference type="GO" id="GO:0046872">
    <property type="term" value="F:metal ion binding"/>
    <property type="evidence" value="ECO:0007669"/>
    <property type="project" value="UniProtKB-KW"/>
</dbReference>
<dbReference type="HOGENOM" id="CLU_068199_0_0_2"/>
<feature type="domain" description="4Fe-4S" evidence="5">
    <location>
        <begin position="150"/>
        <end position="210"/>
    </location>
</feature>
<name>A1S185_THEPD</name>
<dbReference type="Pfam" id="PF04060">
    <property type="entry name" value="FeS"/>
    <property type="match status" value="1"/>
</dbReference>
<dbReference type="Gene3D" id="1.10.15.40">
    <property type="entry name" value="Electron transport complex subunit B, putative Fe-S cluster"/>
    <property type="match status" value="1"/>
</dbReference>
<dbReference type="PROSITE" id="PS51656">
    <property type="entry name" value="4FE4S"/>
    <property type="match status" value="1"/>
</dbReference>
<proteinExistence type="predicted"/>
<dbReference type="GO" id="GO:0005525">
    <property type="term" value="F:GTP binding"/>
    <property type="evidence" value="ECO:0007669"/>
    <property type="project" value="InterPro"/>
</dbReference>
<accession>A1S185</accession>
<keyword evidence="7" id="KW-1185">Reference proteome</keyword>
<evidence type="ECO:0000256" key="3">
    <source>
        <dbReference type="ARBA" id="ARBA00023004"/>
    </source>
</evidence>
<dbReference type="SUPFAM" id="SSF52540">
    <property type="entry name" value="P-loop containing nucleoside triphosphate hydrolases"/>
    <property type="match status" value="1"/>
</dbReference>
<dbReference type="InterPro" id="IPR052539">
    <property type="entry name" value="MGD_biosynthesis_adapter"/>
</dbReference>
<reference evidence="7" key="1">
    <citation type="journal article" date="2008" name="J. Bacteriol.">
        <title>Genome sequence of Thermofilum pendens reveals an exceptional loss of biosynthetic pathways without genome reduction.</title>
        <authorList>
            <person name="Anderson I."/>
            <person name="Rodriguez J."/>
            <person name="Susanti D."/>
            <person name="Porat I."/>
            <person name="Reich C."/>
            <person name="Ulrich L.E."/>
            <person name="Elkins J.G."/>
            <person name="Mavromatis K."/>
            <person name="Lykidis A."/>
            <person name="Kim E."/>
            <person name="Thompson L.S."/>
            <person name="Nolan M."/>
            <person name="Land M."/>
            <person name="Copeland A."/>
            <person name="Lapidus A."/>
            <person name="Lucas S."/>
            <person name="Detter C."/>
            <person name="Zhulin I.B."/>
            <person name="Olsen G.J."/>
            <person name="Whitman W."/>
            <person name="Mukhopadhyay B."/>
            <person name="Bristow J."/>
            <person name="Kyrpides N."/>
        </authorList>
    </citation>
    <scope>NUCLEOTIDE SEQUENCE [LARGE SCALE GENOMIC DNA]</scope>
    <source>
        <strain evidence="7">DSM 2475 / Hrk 5</strain>
    </source>
</reference>
<dbReference type="InterPro" id="IPR027417">
    <property type="entry name" value="P-loop_NTPase"/>
</dbReference>
<keyword evidence="4" id="KW-0411">Iron-sulfur</keyword>
<dbReference type="GO" id="GO:0006777">
    <property type="term" value="P:Mo-molybdopterin cofactor biosynthetic process"/>
    <property type="evidence" value="ECO:0007669"/>
    <property type="project" value="InterPro"/>
</dbReference>
<evidence type="ECO:0000313" key="7">
    <source>
        <dbReference type="Proteomes" id="UP000000641"/>
    </source>
</evidence>
<keyword evidence="1" id="KW-0004">4Fe-4S</keyword>
<dbReference type="AlphaFoldDB" id="A1S185"/>
<dbReference type="STRING" id="368408.Tpen_1820"/>
<evidence type="ECO:0000256" key="4">
    <source>
        <dbReference type="ARBA" id="ARBA00023014"/>
    </source>
</evidence>
<dbReference type="Gene3D" id="3.40.50.300">
    <property type="entry name" value="P-loop containing nucleotide triphosphate hydrolases"/>
    <property type="match status" value="1"/>
</dbReference>
<dbReference type="PANTHER" id="PTHR40072">
    <property type="entry name" value="MOLYBDOPTERIN-GUANINE DINUCLEOTIDE BIOSYNTHESIS ADAPTER PROTEIN-RELATED"/>
    <property type="match status" value="1"/>
</dbReference>
<dbReference type="GeneID" id="4602057"/>